<dbReference type="PATRIC" id="fig|1276920.7.peg.2286"/>
<dbReference type="eggNOG" id="COG4733">
    <property type="taxonomic scope" value="Bacteria"/>
</dbReference>
<dbReference type="RefSeq" id="WP_007271463.1">
    <property type="nucleotide sequence ID" value="NZ_AOCK01000006.1"/>
</dbReference>
<keyword evidence="3" id="KW-0732">Signal</keyword>
<evidence type="ECO:0000313" key="5">
    <source>
        <dbReference type="EMBL" id="EMQ98265.1"/>
    </source>
</evidence>
<dbReference type="EMBL" id="AOCK01000006">
    <property type="protein sequence ID" value="EMQ98265.1"/>
    <property type="molecule type" value="Genomic_DNA"/>
</dbReference>
<dbReference type="InterPro" id="IPR006311">
    <property type="entry name" value="TAT_signal"/>
</dbReference>
<evidence type="ECO:0000256" key="2">
    <source>
        <dbReference type="SAM" id="Phobius"/>
    </source>
</evidence>
<dbReference type="Gene3D" id="2.60.40.10">
    <property type="entry name" value="Immunoglobulins"/>
    <property type="match status" value="3"/>
</dbReference>
<dbReference type="NCBIfam" id="TIGR01167">
    <property type="entry name" value="LPXTG_anchor"/>
    <property type="match status" value="1"/>
</dbReference>
<keyword evidence="6" id="KW-1185">Reference proteome</keyword>
<feature type="compositionally biased region" description="Low complexity" evidence="1">
    <location>
        <begin position="36"/>
        <end position="54"/>
    </location>
</feature>
<sequence length="975" mass="98734">MHDSSRALLKRSGIAAAATALVIGSSFAAPAIATTTASPAPAGTETSAAPTTGASKDDSKADLPAGLEDAVKRDLGISIEEFYKNGELSSVVESLSTELKQAKLDADFVIADSKIKVEVAAPALKAVTKKLDALTKDTKVELEIVAAEAATSTEKVKAEDSSAAPAKDASGEAKASASPKSKDLQKAKTPNTEAEVVDTTKTKANPTNVDALLDAYVESVDPEAVSQLQAVMKDSSGSFIIRTGGVAKTESKTRKSSPSAGATDLRFGGKMSPTEFVDQFTKVSLEVAEGPAKKADANDVLGGMGYGAQTSPTNYAVCSIGFSGFNAAGDDAAISAGHCSQDGDLTDVKILEHSVPGKFTGPGQDLGTFGFSQFGGPNNSSVTGLDTAKTEDDLGNVGTDISVIDKINKDLDLKALVSDWKAADIRDSSVKVTGVAPAVEGTKICKSGRTTGWTCGTVDEVGIFLVGGYNGADDGRAVRGFGMPNPGYSKANEGDSGGSVISGGTAVGVTSAIAPDDGGRAYFTDIKDGLKHTDGYSIAVFLNAPAVVTPAEGSDIAVGQTLNGTVSGAPSGSTVKIKSAGQKNISAKVANGKFSFKAPADFGKYDFTLQTVNGFNESTITKGSFNIVIGAPAITTPKTGATLNAPVSTISGTGVAGAVVTLTGDASGTATVAADGKWSVKLDTALSYGEYSVSATQAKDGQTSKAAKSSFKIQLAAPAITTPANGKTFTGVQSEIAGTGVAGATVKLSGAVTETVKVGADGKWSVILDEALSYGSHSITAVQTSGETTSTSVKTAFKVIPAAPSIDSPEDGQEFAFDKAPKTISGFGINGATVKVTIGDTELTATVADGAWTVMAPKDLETGDHKVTAVQVIDEVSSAPVSIDFTIAAEPKPEPTEKPTASPKPSQAPSDSPEPSKAPVEPQGNNNNDDDDDAPLANTGPNAALPFIATGGVLLVAGGAFLLFRRKNIKGHHGA</sequence>
<dbReference type="PROSITE" id="PS51318">
    <property type="entry name" value="TAT"/>
    <property type="match status" value="1"/>
</dbReference>
<feature type="transmembrane region" description="Helical" evidence="2">
    <location>
        <begin position="943"/>
        <end position="964"/>
    </location>
</feature>
<dbReference type="SUPFAM" id="SSF50494">
    <property type="entry name" value="Trypsin-like serine proteases"/>
    <property type="match status" value="1"/>
</dbReference>
<dbReference type="AlphaFoldDB" id="M7MTL5"/>
<feature type="region of interest" description="Disordered" evidence="1">
    <location>
        <begin position="36"/>
        <end position="62"/>
    </location>
</feature>
<evidence type="ECO:0000256" key="3">
    <source>
        <dbReference type="SAM" id="SignalP"/>
    </source>
</evidence>
<feature type="region of interest" description="Disordered" evidence="1">
    <location>
        <begin position="151"/>
        <end position="199"/>
    </location>
</feature>
<feature type="region of interest" description="Disordered" evidence="1">
    <location>
        <begin position="886"/>
        <end position="939"/>
    </location>
</feature>
<evidence type="ECO:0000259" key="4">
    <source>
        <dbReference type="Pfam" id="PF17936"/>
    </source>
</evidence>
<dbReference type="PROSITE" id="PS00134">
    <property type="entry name" value="TRYPSIN_HIS"/>
    <property type="match status" value="1"/>
</dbReference>
<dbReference type="InterPro" id="IPR018114">
    <property type="entry name" value="TRYPSIN_HIS"/>
</dbReference>
<evidence type="ECO:0000313" key="6">
    <source>
        <dbReference type="Proteomes" id="UP000012015"/>
    </source>
</evidence>
<protein>
    <recommendedName>
        <fullName evidence="4">Bacterial Ig domain-containing protein</fullName>
    </recommendedName>
</protein>
<dbReference type="Pfam" id="PF17936">
    <property type="entry name" value="Big_6"/>
    <property type="match status" value="1"/>
</dbReference>
<organism evidence="5 6">
    <name type="scientific">Paeniglutamicibacter gangotriensis Lz1y</name>
    <dbReference type="NCBI Taxonomy" id="1276920"/>
    <lineage>
        <taxon>Bacteria</taxon>
        <taxon>Bacillati</taxon>
        <taxon>Actinomycetota</taxon>
        <taxon>Actinomycetes</taxon>
        <taxon>Micrococcales</taxon>
        <taxon>Micrococcaceae</taxon>
        <taxon>Paeniglutamicibacter</taxon>
    </lineage>
</organism>
<evidence type="ECO:0000256" key="1">
    <source>
        <dbReference type="SAM" id="MobiDB-lite"/>
    </source>
</evidence>
<gene>
    <name evidence="5" type="ORF">ADIAG_02281</name>
</gene>
<dbReference type="InterPro" id="IPR041498">
    <property type="entry name" value="Big_6"/>
</dbReference>
<reference evidence="5 6" key="1">
    <citation type="journal article" date="2013" name="Genome Announc.">
        <title>Draft Genome Sequence of Arthrobacter gangotriensis Strain Lz1yT, Isolated from a Penguin Rookery Soil Sample Collected in Antarctica, near the Indian Station Dakshin Gangotri.</title>
        <authorList>
            <person name="Shivaji S."/>
            <person name="Ara S."/>
            <person name="Bandi S."/>
            <person name="Singh A."/>
            <person name="Kumar Pinnaka A."/>
        </authorList>
    </citation>
    <scope>NUCLEOTIDE SEQUENCE [LARGE SCALE GENOMIC DNA]</scope>
    <source>
        <strain evidence="5 6">Lz1y</strain>
    </source>
</reference>
<keyword evidence="2" id="KW-0472">Membrane</keyword>
<dbReference type="GO" id="GO:0004252">
    <property type="term" value="F:serine-type endopeptidase activity"/>
    <property type="evidence" value="ECO:0007669"/>
    <property type="project" value="InterPro"/>
</dbReference>
<comment type="caution">
    <text evidence="5">The sequence shown here is derived from an EMBL/GenBank/DDBJ whole genome shotgun (WGS) entry which is preliminary data.</text>
</comment>
<accession>M7MTL5</accession>
<dbReference type="InterPro" id="IPR013783">
    <property type="entry name" value="Ig-like_fold"/>
</dbReference>
<feature type="signal peptide" evidence="3">
    <location>
        <begin position="1"/>
        <end position="28"/>
    </location>
</feature>
<feature type="domain" description="Bacterial Ig" evidence="4">
    <location>
        <begin position="641"/>
        <end position="708"/>
    </location>
</feature>
<dbReference type="InterPro" id="IPR043504">
    <property type="entry name" value="Peptidase_S1_PA_chymotrypsin"/>
</dbReference>
<dbReference type="GO" id="GO:0005975">
    <property type="term" value="P:carbohydrate metabolic process"/>
    <property type="evidence" value="ECO:0007669"/>
    <property type="project" value="UniProtKB-ARBA"/>
</dbReference>
<dbReference type="Gene3D" id="2.40.10.10">
    <property type="entry name" value="Trypsin-like serine proteases"/>
    <property type="match status" value="2"/>
</dbReference>
<dbReference type="STRING" id="1276920.ADIAG_02281"/>
<keyword evidence="2" id="KW-1133">Transmembrane helix</keyword>
<dbReference type="GO" id="GO:0006508">
    <property type="term" value="P:proteolysis"/>
    <property type="evidence" value="ECO:0007669"/>
    <property type="project" value="InterPro"/>
</dbReference>
<dbReference type="InterPro" id="IPR009003">
    <property type="entry name" value="Peptidase_S1_PA"/>
</dbReference>
<dbReference type="Proteomes" id="UP000012015">
    <property type="component" value="Unassembled WGS sequence"/>
</dbReference>
<dbReference type="NCBIfam" id="NF033510">
    <property type="entry name" value="Ca_tandemer"/>
    <property type="match status" value="2"/>
</dbReference>
<name>M7MTL5_9MICC</name>
<dbReference type="CDD" id="cd21112">
    <property type="entry name" value="alphaLP-like"/>
    <property type="match status" value="1"/>
</dbReference>
<keyword evidence="2" id="KW-0812">Transmembrane</keyword>
<proteinExistence type="predicted"/>
<feature type="chain" id="PRO_5038396483" description="Bacterial Ig domain-containing protein" evidence="3">
    <location>
        <begin position="29"/>
        <end position="975"/>
    </location>
</feature>